<feature type="repeat" description="PPR" evidence="2">
    <location>
        <begin position="55"/>
        <end position="89"/>
    </location>
</feature>
<evidence type="ECO:0000313" key="5">
    <source>
        <dbReference type="Proteomes" id="UP000002051"/>
    </source>
</evidence>
<dbReference type="InterPro" id="IPR002885">
    <property type="entry name" value="PPR_rpt"/>
</dbReference>
<dbReference type="PaxDb" id="3880-AES69478"/>
<reference evidence="3 5" key="2">
    <citation type="journal article" date="2014" name="BMC Genomics">
        <title>An improved genome release (version Mt4.0) for the model legume Medicago truncatula.</title>
        <authorList>
            <person name="Tang H."/>
            <person name="Krishnakumar V."/>
            <person name="Bidwell S."/>
            <person name="Rosen B."/>
            <person name="Chan A."/>
            <person name="Zhou S."/>
            <person name="Gentzbittel L."/>
            <person name="Childs K.L."/>
            <person name="Yandell M."/>
            <person name="Gundlach H."/>
            <person name="Mayer K.F."/>
            <person name="Schwartz D.C."/>
            <person name="Town C.D."/>
        </authorList>
    </citation>
    <scope>GENOME REANNOTATION</scope>
    <source>
        <strain evidence="4 5">cv. Jemalong A17</strain>
    </source>
</reference>
<dbReference type="PROSITE" id="PS51375">
    <property type="entry name" value="PPR"/>
    <property type="match status" value="2"/>
</dbReference>
<evidence type="ECO:0000256" key="1">
    <source>
        <dbReference type="ARBA" id="ARBA00022737"/>
    </source>
</evidence>
<dbReference type="NCBIfam" id="TIGR00756">
    <property type="entry name" value="PPR"/>
    <property type="match status" value="2"/>
</dbReference>
<dbReference type="EnsemblPlants" id="AES69478">
    <property type="protein sequence ID" value="AES69478"/>
    <property type="gene ID" value="MTR_3g030450"/>
</dbReference>
<keyword evidence="5" id="KW-1185">Reference proteome</keyword>
<dbReference type="PANTHER" id="PTHR45613">
    <property type="entry name" value="PENTATRICOPEPTIDE REPEAT-CONTAINING PROTEIN"/>
    <property type="match status" value="1"/>
</dbReference>
<evidence type="ECO:0000256" key="2">
    <source>
        <dbReference type="PROSITE-ProRule" id="PRU00708"/>
    </source>
</evidence>
<reference evidence="4" key="3">
    <citation type="submission" date="2015-04" db="UniProtKB">
        <authorList>
            <consortium name="EnsemblPlants"/>
        </authorList>
    </citation>
    <scope>IDENTIFICATION</scope>
    <source>
        <strain evidence="4">cv. Jemalong A17</strain>
    </source>
</reference>
<organism evidence="3 5">
    <name type="scientific">Medicago truncatula</name>
    <name type="common">Barrel medic</name>
    <name type="synonym">Medicago tribuloides</name>
    <dbReference type="NCBI Taxonomy" id="3880"/>
    <lineage>
        <taxon>Eukaryota</taxon>
        <taxon>Viridiplantae</taxon>
        <taxon>Streptophyta</taxon>
        <taxon>Embryophyta</taxon>
        <taxon>Tracheophyta</taxon>
        <taxon>Spermatophyta</taxon>
        <taxon>Magnoliopsida</taxon>
        <taxon>eudicotyledons</taxon>
        <taxon>Gunneridae</taxon>
        <taxon>Pentapetalae</taxon>
        <taxon>rosids</taxon>
        <taxon>fabids</taxon>
        <taxon>Fabales</taxon>
        <taxon>Fabaceae</taxon>
        <taxon>Papilionoideae</taxon>
        <taxon>50 kb inversion clade</taxon>
        <taxon>NPAAA clade</taxon>
        <taxon>Hologalegina</taxon>
        <taxon>IRL clade</taxon>
        <taxon>Trifolieae</taxon>
        <taxon>Medicago</taxon>
    </lineage>
</organism>
<feature type="repeat" description="PPR" evidence="2">
    <location>
        <begin position="92"/>
        <end position="125"/>
    </location>
</feature>
<dbReference type="PANTHER" id="PTHR45613:SF207">
    <property type="entry name" value="OS08G0300700 PROTEIN"/>
    <property type="match status" value="1"/>
</dbReference>
<dbReference type="EMBL" id="CM001219">
    <property type="protein sequence ID" value="AES69478.1"/>
    <property type="molecule type" value="Genomic_DNA"/>
</dbReference>
<evidence type="ECO:0000313" key="4">
    <source>
        <dbReference type="EnsemblPlants" id="AES69478"/>
    </source>
</evidence>
<dbReference type="InterPro" id="IPR011990">
    <property type="entry name" value="TPR-like_helical_dom_sf"/>
</dbReference>
<protein>
    <submittedName>
        <fullName evidence="3">Pentatricopeptide (PPR) repeat protein</fullName>
    </submittedName>
</protein>
<gene>
    <name evidence="3" type="ordered locus">MTR_3g030450</name>
</gene>
<dbReference type="Pfam" id="PF13041">
    <property type="entry name" value="PPR_2"/>
    <property type="match status" value="1"/>
</dbReference>
<dbReference type="Proteomes" id="UP000002051">
    <property type="component" value="Chromosome 3"/>
</dbReference>
<dbReference type="AlphaFoldDB" id="G7IWR5"/>
<sequence>MDHYPTAISLFRQLEFNGITPSIGYEPNAITFDHLYERYESERVEFKKKIWVNTDVVMYSTLIDSLCRDKLVNDAYEVYPEMIAKAIFFLPNVYSFSILVDALCKDGRGKAVSVLATMMKKGVQPNVVTYDALMDGYFLVNQVMNQGH</sequence>
<dbReference type="Gene3D" id="1.25.40.10">
    <property type="entry name" value="Tetratricopeptide repeat domain"/>
    <property type="match status" value="1"/>
</dbReference>
<dbReference type="eggNOG" id="KOG4197">
    <property type="taxonomic scope" value="Eukaryota"/>
</dbReference>
<name>G7IWR5_MEDTR</name>
<evidence type="ECO:0000313" key="3">
    <source>
        <dbReference type="EMBL" id="AES69478.1"/>
    </source>
</evidence>
<proteinExistence type="predicted"/>
<dbReference type="HOGENOM" id="CLU_1761474_0_0_1"/>
<accession>G7IWR5</accession>
<keyword evidence="1" id="KW-0677">Repeat</keyword>
<reference evidence="3 5" key="1">
    <citation type="journal article" date="2011" name="Nature">
        <title>The Medicago genome provides insight into the evolution of rhizobial symbioses.</title>
        <authorList>
            <person name="Young N.D."/>
            <person name="Debelle F."/>
            <person name="Oldroyd G.E."/>
            <person name="Geurts R."/>
            <person name="Cannon S.B."/>
            <person name="Udvardi M.K."/>
            <person name="Benedito V.A."/>
            <person name="Mayer K.F."/>
            <person name="Gouzy J."/>
            <person name="Schoof H."/>
            <person name="Van de Peer Y."/>
            <person name="Proost S."/>
            <person name="Cook D.R."/>
            <person name="Meyers B.C."/>
            <person name="Spannagl M."/>
            <person name="Cheung F."/>
            <person name="De Mita S."/>
            <person name="Krishnakumar V."/>
            <person name="Gundlach H."/>
            <person name="Zhou S."/>
            <person name="Mudge J."/>
            <person name="Bharti A.K."/>
            <person name="Murray J.D."/>
            <person name="Naoumkina M.A."/>
            <person name="Rosen B."/>
            <person name="Silverstein K.A."/>
            <person name="Tang H."/>
            <person name="Rombauts S."/>
            <person name="Zhao P.X."/>
            <person name="Zhou P."/>
            <person name="Barbe V."/>
            <person name="Bardou P."/>
            <person name="Bechner M."/>
            <person name="Bellec A."/>
            <person name="Berger A."/>
            <person name="Berges H."/>
            <person name="Bidwell S."/>
            <person name="Bisseling T."/>
            <person name="Choisne N."/>
            <person name="Couloux A."/>
            <person name="Denny R."/>
            <person name="Deshpande S."/>
            <person name="Dai X."/>
            <person name="Doyle J.J."/>
            <person name="Dudez A.M."/>
            <person name="Farmer A.D."/>
            <person name="Fouteau S."/>
            <person name="Franken C."/>
            <person name="Gibelin C."/>
            <person name="Gish J."/>
            <person name="Goldstein S."/>
            <person name="Gonzalez A.J."/>
            <person name="Green P.J."/>
            <person name="Hallab A."/>
            <person name="Hartog M."/>
            <person name="Hua A."/>
            <person name="Humphray S.J."/>
            <person name="Jeong D.H."/>
            <person name="Jing Y."/>
            <person name="Jocker A."/>
            <person name="Kenton S.M."/>
            <person name="Kim D.J."/>
            <person name="Klee K."/>
            <person name="Lai H."/>
            <person name="Lang C."/>
            <person name="Lin S."/>
            <person name="Macmil S.L."/>
            <person name="Magdelenat G."/>
            <person name="Matthews L."/>
            <person name="McCorrison J."/>
            <person name="Monaghan E.L."/>
            <person name="Mun J.H."/>
            <person name="Najar F.Z."/>
            <person name="Nicholson C."/>
            <person name="Noirot C."/>
            <person name="O'Bleness M."/>
            <person name="Paule C.R."/>
            <person name="Poulain J."/>
            <person name="Prion F."/>
            <person name="Qin B."/>
            <person name="Qu C."/>
            <person name="Retzel E.F."/>
            <person name="Riddle C."/>
            <person name="Sallet E."/>
            <person name="Samain S."/>
            <person name="Samson N."/>
            <person name="Sanders I."/>
            <person name="Saurat O."/>
            <person name="Scarpelli C."/>
            <person name="Schiex T."/>
            <person name="Segurens B."/>
            <person name="Severin A.J."/>
            <person name="Sherrier D.J."/>
            <person name="Shi R."/>
            <person name="Sims S."/>
            <person name="Singer S.R."/>
            <person name="Sinharoy S."/>
            <person name="Sterck L."/>
            <person name="Viollet A."/>
            <person name="Wang B.B."/>
            <person name="Wang K."/>
            <person name="Wang M."/>
            <person name="Wang X."/>
            <person name="Warfsmann J."/>
            <person name="Weissenbach J."/>
            <person name="White D.D."/>
            <person name="White J.D."/>
            <person name="Wiley G.B."/>
            <person name="Wincker P."/>
            <person name="Xing Y."/>
            <person name="Yang L."/>
            <person name="Yao Z."/>
            <person name="Ying F."/>
            <person name="Zhai J."/>
            <person name="Zhou L."/>
            <person name="Zuber A."/>
            <person name="Denarie J."/>
            <person name="Dixon R.A."/>
            <person name="May G.D."/>
            <person name="Schwartz D.C."/>
            <person name="Rogers J."/>
            <person name="Quetier F."/>
            <person name="Town C.D."/>
            <person name="Roe B.A."/>
        </authorList>
    </citation>
    <scope>NUCLEOTIDE SEQUENCE [LARGE SCALE GENOMIC DNA]</scope>
    <source>
        <strain evidence="3">A17</strain>
        <strain evidence="4 5">cv. Jemalong A17</strain>
    </source>
</reference>